<keyword evidence="2" id="KW-1185">Reference proteome</keyword>
<dbReference type="InterPro" id="IPR047142">
    <property type="entry name" value="OryJ/VirC-like"/>
</dbReference>
<evidence type="ECO:0000313" key="1">
    <source>
        <dbReference type="EMBL" id="KAL2281191.1"/>
    </source>
</evidence>
<name>A0ABR4EFJ9_9PEZI</name>
<dbReference type="EMBL" id="JBAWTH010000059">
    <property type="protein sequence ID" value="KAL2281191.1"/>
    <property type="molecule type" value="Genomic_DNA"/>
</dbReference>
<dbReference type="PANTHER" id="PTHR36156:SF2">
    <property type="entry name" value="CUPIN TYPE-2 DOMAIN-CONTAINING PROTEIN"/>
    <property type="match status" value="1"/>
</dbReference>
<reference evidence="1 2" key="1">
    <citation type="submission" date="2024-03" db="EMBL/GenBank/DDBJ databases">
        <title>A high-quality draft genome sequence of Diaporthe vaccinii, a causative agent of upright dieback and viscid rot disease in cranberry plants.</title>
        <authorList>
            <person name="Sarrasin M."/>
            <person name="Lang B.F."/>
            <person name="Burger G."/>
        </authorList>
    </citation>
    <scope>NUCLEOTIDE SEQUENCE [LARGE SCALE GENOMIC DNA]</scope>
    <source>
        <strain evidence="1 2">IS7</strain>
    </source>
</reference>
<dbReference type="InterPro" id="IPR011051">
    <property type="entry name" value="RmlC_Cupin_sf"/>
</dbReference>
<gene>
    <name evidence="1" type="ORF">FJTKL_11838</name>
</gene>
<dbReference type="SUPFAM" id="SSF51182">
    <property type="entry name" value="RmlC-like cupins"/>
    <property type="match status" value="1"/>
</dbReference>
<evidence type="ECO:0000313" key="2">
    <source>
        <dbReference type="Proteomes" id="UP001600888"/>
    </source>
</evidence>
<proteinExistence type="predicted"/>
<comment type="caution">
    <text evidence="1">The sequence shown here is derived from an EMBL/GenBank/DDBJ whole genome shotgun (WGS) entry which is preliminary data.</text>
</comment>
<dbReference type="InterPro" id="IPR014710">
    <property type="entry name" value="RmlC-like_jellyroll"/>
</dbReference>
<dbReference type="PANTHER" id="PTHR36156">
    <property type="entry name" value="SLR2101 PROTEIN"/>
    <property type="match status" value="1"/>
</dbReference>
<sequence>MPRRVRLRSTISPPRDRWKSFHPIDNYCKHISNLYITMASPSPARPPTENQLSSNPGVHVQVTTHNNEGKAVVKSTTPVKWVRYDDDKFVMSVLYTTQFPPDLNDEADIKLHESRVAQGPEATGLALKGGTVLRYVELSPGYTCMMHRTQSLDYGIVMEGSVVAVLDSGEEHPMNKGDIMVQRATMHAWKNPSETEWARMLFCLQDTKPLFVGEERLKEAERTQTAKAYFSCKDNLLVFMPRSPSPSKAARTEVTKISSKWYWFRGSSRASNLCKTDAGPGLFGISNKKLPPRN</sequence>
<accession>A0ABR4EFJ9</accession>
<protein>
    <recommendedName>
        <fullName evidence="3">Cupin 2 conserved barrel domain-containing protein</fullName>
    </recommendedName>
</protein>
<dbReference type="CDD" id="cd02231">
    <property type="entry name" value="cupin_BLL6423-like"/>
    <property type="match status" value="1"/>
</dbReference>
<dbReference type="Proteomes" id="UP001600888">
    <property type="component" value="Unassembled WGS sequence"/>
</dbReference>
<dbReference type="Gene3D" id="2.60.120.10">
    <property type="entry name" value="Jelly Rolls"/>
    <property type="match status" value="1"/>
</dbReference>
<evidence type="ECO:0008006" key="3">
    <source>
        <dbReference type="Google" id="ProtNLM"/>
    </source>
</evidence>
<organism evidence="1 2">
    <name type="scientific">Diaporthe vaccinii</name>
    <dbReference type="NCBI Taxonomy" id="105482"/>
    <lineage>
        <taxon>Eukaryota</taxon>
        <taxon>Fungi</taxon>
        <taxon>Dikarya</taxon>
        <taxon>Ascomycota</taxon>
        <taxon>Pezizomycotina</taxon>
        <taxon>Sordariomycetes</taxon>
        <taxon>Sordariomycetidae</taxon>
        <taxon>Diaporthales</taxon>
        <taxon>Diaporthaceae</taxon>
        <taxon>Diaporthe</taxon>
        <taxon>Diaporthe eres species complex</taxon>
    </lineage>
</organism>